<evidence type="ECO:0000313" key="5">
    <source>
        <dbReference type="Proteomes" id="UP000292855"/>
    </source>
</evidence>
<dbReference type="InterPro" id="IPR012910">
    <property type="entry name" value="Plug_dom"/>
</dbReference>
<dbReference type="AlphaFoldDB" id="A0A4Q6XIM0"/>
<protein>
    <submittedName>
        <fullName evidence="4">M56 family peptidase</fullName>
    </submittedName>
</protein>
<feature type="transmembrane region" description="Helical" evidence="1">
    <location>
        <begin position="6"/>
        <end position="25"/>
    </location>
</feature>
<dbReference type="Pfam" id="PF07715">
    <property type="entry name" value="Plug"/>
    <property type="match status" value="1"/>
</dbReference>
<dbReference type="Proteomes" id="UP000292855">
    <property type="component" value="Unassembled WGS sequence"/>
</dbReference>
<dbReference type="PANTHER" id="PTHR34978:SF3">
    <property type="entry name" value="SLR0241 PROTEIN"/>
    <property type="match status" value="1"/>
</dbReference>
<keyword evidence="1" id="KW-0812">Transmembrane</keyword>
<reference evidence="4 5" key="1">
    <citation type="submission" date="2019-02" db="EMBL/GenBank/DDBJ databases">
        <authorList>
            <person name="Li Y."/>
        </authorList>
    </citation>
    <scope>NUCLEOTIDE SEQUENCE [LARGE SCALE GENOMIC DNA]</scope>
    <source>
        <strain evidence="4 5">30C10-4-7</strain>
    </source>
</reference>
<organism evidence="4 5">
    <name type="scientific">Sphingobacterium corticibacterium</name>
    <dbReference type="NCBI Taxonomy" id="2484746"/>
    <lineage>
        <taxon>Bacteria</taxon>
        <taxon>Pseudomonadati</taxon>
        <taxon>Bacteroidota</taxon>
        <taxon>Sphingobacteriia</taxon>
        <taxon>Sphingobacteriales</taxon>
        <taxon>Sphingobacteriaceae</taxon>
        <taxon>Sphingobacterium</taxon>
    </lineage>
</organism>
<keyword evidence="1" id="KW-0472">Membrane</keyword>
<feature type="domain" description="Peptidase M56" evidence="2">
    <location>
        <begin position="137"/>
        <end position="254"/>
    </location>
</feature>
<dbReference type="SUPFAM" id="SSF56935">
    <property type="entry name" value="Porins"/>
    <property type="match status" value="2"/>
</dbReference>
<feature type="transmembrane region" description="Helical" evidence="1">
    <location>
        <begin position="177"/>
        <end position="196"/>
    </location>
</feature>
<evidence type="ECO:0000259" key="3">
    <source>
        <dbReference type="Pfam" id="PF07715"/>
    </source>
</evidence>
<dbReference type="EMBL" id="SGIT01000002">
    <property type="protein sequence ID" value="RZF59543.1"/>
    <property type="molecule type" value="Genomic_DNA"/>
</dbReference>
<dbReference type="InterPro" id="IPR037066">
    <property type="entry name" value="Plug_dom_sf"/>
</dbReference>
<evidence type="ECO:0000256" key="1">
    <source>
        <dbReference type="SAM" id="Phobius"/>
    </source>
</evidence>
<dbReference type="InterPro" id="IPR052173">
    <property type="entry name" value="Beta-lactam_resp_regulator"/>
</dbReference>
<keyword evidence="1" id="KW-1133">Transmembrane helix</keyword>
<dbReference type="PANTHER" id="PTHR34978">
    <property type="entry name" value="POSSIBLE SENSOR-TRANSDUCER PROTEIN BLAR"/>
    <property type="match status" value="1"/>
</dbReference>
<feature type="transmembrane region" description="Helical" evidence="1">
    <location>
        <begin position="128"/>
        <end position="148"/>
    </location>
</feature>
<feature type="transmembrane region" description="Helical" evidence="1">
    <location>
        <begin position="264"/>
        <end position="283"/>
    </location>
</feature>
<feature type="transmembrane region" description="Helical" evidence="1">
    <location>
        <begin position="90"/>
        <end position="116"/>
    </location>
</feature>
<sequence>MYSLLAYIAQVNILLIIVYIGYHVLLRKLTFYRLNRGYFLVGLVFAFVYPFLDIKSLVRQHIEPVGEWMTYLPDFYMRQVEESVYTLENAIYSGIAVVGLWFAIRLCIQLLSLLRIHLYSRKAIWKTYWYQDVLFPIVPFSFLNKIYLHKEQHQEPELYDIFEHEDVHVKGLHSMDILMFEILLIVCWYNPFVWLMRRAVRQNLEYLTDQQVLNKGVDRQTYQYSLLNVSKQGASLGLSNRFNFKFLKKRIMMMNKKKSSKLELSKYAFLLPIFIFSAGAFTISKADSRIAEAVEVARDFKLEVFKPDSREVKPKGSEEILEGITIETDTVKESVADRTPQIQVVGGTGDVEDHLLKLDSKADIDQSKGYLYVYDNQVISKAAFLQKDNSELYDLRLGSVKWMQLQFPNSPDKEGVVSALSKEGYDKRQEDAKKIVYVIDGVVQKEGKAALDVLDRNAIESVEVLKDASDQMAAYGENAKYGVIKITTKKGNDGRAGLKGDLSKGDDDEVVVVGYSARNKLTESDTTERPRIRIRGQGISGDTNPLYVIDGVVQPKGKLDAIDPNTIESVTVLKDNDARLAYGERGKDGVILVTTKTNTAGKVFNKSKNVYPYTDDDVFFVDGRAVSKNEFKKMLEEKPDRLVVTSPYPEKKGRRYEVKTK</sequence>
<dbReference type="Pfam" id="PF05569">
    <property type="entry name" value="Peptidase_M56"/>
    <property type="match status" value="1"/>
</dbReference>
<evidence type="ECO:0000313" key="4">
    <source>
        <dbReference type="EMBL" id="RZF59543.1"/>
    </source>
</evidence>
<dbReference type="Gene3D" id="2.170.130.10">
    <property type="entry name" value="TonB-dependent receptor, plug domain"/>
    <property type="match status" value="2"/>
</dbReference>
<feature type="domain" description="TonB-dependent receptor plug" evidence="3">
    <location>
        <begin position="522"/>
        <end position="589"/>
    </location>
</feature>
<dbReference type="CDD" id="cd07341">
    <property type="entry name" value="M56_BlaR1_MecR1_like"/>
    <property type="match status" value="1"/>
</dbReference>
<name>A0A4Q6XIM0_9SPHI</name>
<feature type="transmembrane region" description="Helical" evidence="1">
    <location>
        <begin position="37"/>
        <end position="52"/>
    </location>
</feature>
<dbReference type="OrthoDB" id="649093at2"/>
<accession>A0A4Q6XIM0</accession>
<dbReference type="RefSeq" id="WP_130141463.1">
    <property type="nucleotide sequence ID" value="NZ_SGIT01000002.1"/>
</dbReference>
<gene>
    <name evidence="4" type="ORF">EWE74_10290</name>
</gene>
<proteinExistence type="predicted"/>
<comment type="caution">
    <text evidence="4">The sequence shown here is derived from an EMBL/GenBank/DDBJ whole genome shotgun (WGS) entry which is preliminary data.</text>
</comment>
<dbReference type="InterPro" id="IPR008756">
    <property type="entry name" value="Peptidase_M56"/>
</dbReference>
<evidence type="ECO:0000259" key="2">
    <source>
        <dbReference type="Pfam" id="PF05569"/>
    </source>
</evidence>
<keyword evidence="5" id="KW-1185">Reference proteome</keyword>